<dbReference type="AlphaFoldDB" id="R7ZQK7"/>
<sequence length="67" mass="7552">MLMNYLIVHPDNEAKLTAVKAVLKALDVAFEEGKGAYDPAFRAKMEEGEEDIQKGRTVKVTLDDLWK</sequence>
<proteinExistence type="predicted"/>
<protein>
    <submittedName>
        <fullName evidence="1">Uncharacterized protein</fullName>
    </submittedName>
</protein>
<dbReference type="EMBL" id="AQHR01000086">
    <property type="protein sequence ID" value="EON76367.1"/>
    <property type="molecule type" value="Genomic_DNA"/>
</dbReference>
<comment type="caution">
    <text evidence="1">The sequence shown here is derived from an EMBL/GenBank/DDBJ whole genome shotgun (WGS) entry which is preliminary data.</text>
</comment>
<keyword evidence="2" id="KW-1185">Reference proteome</keyword>
<dbReference type="STRING" id="1232681.ADIS_3155"/>
<organism evidence="1 2">
    <name type="scientific">Lunatimonas lonarensis</name>
    <dbReference type="NCBI Taxonomy" id="1232681"/>
    <lineage>
        <taxon>Bacteria</taxon>
        <taxon>Pseudomonadati</taxon>
        <taxon>Bacteroidota</taxon>
        <taxon>Cytophagia</taxon>
        <taxon>Cytophagales</taxon>
        <taxon>Cyclobacteriaceae</taxon>
    </lineage>
</organism>
<dbReference type="InterPro" id="IPR020271">
    <property type="entry name" value="Uncharacterised_MJ1172"/>
</dbReference>
<accession>R7ZQK7</accession>
<evidence type="ECO:0000313" key="2">
    <source>
        <dbReference type="Proteomes" id="UP000013909"/>
    </source>
</evidence>
<reference evidence="1 2" key="1">
    <citation type="submission" date="2013-02" db="EMBL/GenBank/DDBJ databases">
        <title>A novel strain isolated from Lonar lake, Maharashtra, India.</title>
        <authorList>
            <person name="Singh A."/>
        </authorList>
    </citation>
    <scope>NUCLEOTIDE SEQUENCE [LARGE SCALE GENOMIC DNA]</scope>
    <source>
        <strain evidence="1 2">AK24</strain>
    </source>
</reference>
<dbReference type="Proteomes" id="UP000013909">
    <property type="component" value="Unassembled WGS sequence"/>
</dbReference>
<gene>
    <name evidence="1" type="ORF">ADIS_3155</name>
</gene>
<name>R7ZQK7_9BACT</name>
<dbReference type="Pfam" id="PF10884">
    <property type="entry name" value="DUF2683"/>
    <property type="match status" value="1"/>
</dbReference>
<evidence type="ECO:0000313" key="1">
    <source>
        <dbReference type="EMBL" id="EON76367.1"/>
    </source>
</evidence>